<gene>
    <name evidence="2" type="ORF">UFOPK3564_00854</name>
</gene>
<feature type="region of interest" description="Disordered" evidence="1">
    <location>
        <begin position="149"/>
        <end position="190"/>
    </location>
</feature>
<sequence>MLVAPEWHPARAIHLPTRHLPSPATPGTWFACTAVLAAQHPAGVQLACTTTEEPPPSTIRSVADDVEDVRTVSASSATPHVALRVNRTTLPPTRSSGLVWFTVSDRVPDRLVLEPEATEVWLVEPTGEPTVHGTLRGVRMTANATLLGLDPDLPEIPSDARPPRRDAPAHHPGHLHLPWWEPPATPSPSA</sequence>
<dbReference type="EMBL" id="CAFBMK010000034">
    <property type="protein sequence ID" value="CAB4905525.1"/>
    <property type="molecule type" value="Genomic_DNA"/>
</dbReference>
<protein>
    <submittedName>
        <fullName evidence="2">Unannotated protein</fullName>
    </submittedName>
</protein>
<accession>A0A6J7GKZ2</accession>
<name>A0A6J7GKZ2_9ZZZZ</name>
<dbReference type="AlphaFoldDB" id="A0A6J7GKZ2"/>
<organism evidence="2">
    <name type="scientific">freshwater metagenome</name>
    <dbReference type="NCBI Taxonomy" id="449393"/>
    <lineage>
        <taxon>unclassified sequences</taxon>
        <taxon>metagenomes</taxon>
        <taxon>ecological metagenomes</taxon>
    </lineage>
</organism>
<feature type="compositionally biased region" description="Pro residues" evidence="1">
    <location>
        <begin position="180"/>
        <end position="190"/>
    </location>
</feature>
<evidence type="ECO:0000256" key="1">
    <source>
        <dbReference type="SAM" id="MobiDB-lite"/>
    </source>
</evidence>
<reference evidence="2" key="1">
    <citation type="submission" date="2020-05" db="EMBL/GenBank/DDBJ databases">
        <authorList>
            <person name="Chiriac C."/>
            <person name="Salcher M."/>
            <person name="Ghai R."/>
            <person name="Kavagutti S V."/>
        </authorList>
    </citation>
    <scope>NUCLEOTIDE SEQUENCE</scope>
</reference>
<proteinExistence type="predicted"/>
<evidence type="ECO:0000313" key="2">
    <source>
        <dbReference type="EMBL" id="CAB4905525.1"/>
    </source>
</evidence>